<dbReference type="Proteomes" id="UP001500037">
    <property type="component" value="Unassembled WGS sequence"/>
</dbReference>
<evidence type="ECO:0000259" key="2">
    <source>
        <dbReference type="Pfam" id="PF10593"/>
    </source>
</evidence>
<reference evidence="3 4" key="1">
    <citation type="journal article" date="2019" name="Int. J. Syst. Evol. Microbiol.">
        <title>The Global Catalogue of Microorganisms (GCM) 10K type strain sequencing project: providing services to taxonomists for standard genome sequencing and annotation.</title>
        <authorList>
            <consortium name="The Broad Institute Genomics Platform"/>
            <consortium name="The Broad Institute Genome Sequencing Center for Infectious Disease"/>
            <person name="Wu L."/>
            <person name="Ma J."/>
        </authorList>
    </citation>
    <scope>NUCLEOTIDE SEQUENCE [LARGE SCALE GENOMIC DNA]</scope>
    <source>
        <strain evidence="3 4">JCM 13004</strain>
    </source>
</reference>
<keyword evidence="4" id="KW-1185">Reference proteome</keyword>
<sequence>MSNASDETLDMAMRVALAMLPVDRQATPDEVAVAINAVLGMLTVQGKTPDRHKLTRMLEELVAVFQESSSGLEDRTGHRPWLPDAKNERDWDFWARYRRYLEDVRRMPPRVVWRLDQSTDEILGQLEDPRRNGAWRRTGLAIGQVQSGKTGHYIGLAAKAADAGYRLVVILAGIHNDLRSQTQLRVDEGLLGFDTQYQLRSDQEGAKYRIGVGAMSHAKRLDIASLTNSAEKGDFDRKAASKSNIPVGNFPVVLVIKKHRRIIDYLRTWVTETHGTDEPNSGRKIVQDIPLFVIDDEADNASINVSKDPENDPSKINAAIRELLSSFDKSSYVGYTATPFANIYIDPEANHDKFGADLFPDSFVRSLRAPSNYLGPERVFGLQVDDQDEEDIEALPLVRHVEDHDAWVPNGHKSSHIPSDDLPVSLREAIDSFILACTMRRARGQINEHNSMLVHVTRFTAVQGIVRDQVDDYLRLTVDCLRDRFGQAAAKRLAELQCLWERDFVKTTEFFPANEAPSFPWVDVAIHLQSALTKIQVKAINGAARDALEYYDHRKTGLSLIAIGGEKLSRGLTLEGLTVSYYLRPSKTYDALLQMGRWFGYRPGYEDLCRLYTTPALEQAYVEITAATDELRRDIEEMAALGLTPREFGLKVRSSSLGLGITAANKMRQGTKVLLSYSGEGPETVIFNLAERVVQHNFRALDAFVRKLDTLAPATVDAPGVSVVWEDVPPEAIVSGFFEPYVTDRGAQRVRPAFIAEYIRQCATVGELGKWTVRLVSNSQAKSFTEIGGHQVGLIKRSAMNNPKVEGRYTIRRVLSPPDELTDLDTHQREVGLTATRKAAEGQLNRKGQPRDPKIATDRFLRRQRRPEQALLLIYPLVHPSSSKDDFTTPLVGFKVSFPFSANATKTEYVVNDIWLQEDIEIDDDEESDA</sequence>
<dbReference type="InterPro" id="IPR018310">
    <property type="entry name" value="Put_endonuclease_Z1-dom"/>
</dbReference>
<feature type="compositionally biased region" description="Basic and acidic residues" evidence="1">
    <location>
        <begin position="849"/>
        <end position="858"/>
    </location>
</feature>
<feature type="region of interest" description="Disordered" evidence="1">
    <location>
        <begin position="836"/>
        <end position="858"/>
    </location>
</feature>
<evidence type="ECO:0000256" key="1">
    <source>
        <dbReference type="SAM" id="MobiDB-lite"/>
    </source>
</evidence>
<evidence type="ECO:0000313" key="4">
    <source>
        <dbReference type="Proteomes" id="UP001500037"/>
    </source>
</evidence>
<name>A0ABN1VZF9_9ACTN</name>
<gene>
    <name evidence="3" type="ORF">GCM10009665_15040</name>
</gene>
<accession>A0ABN1VZF9</accession>
<dbReference type="EMBL" id="BAAALF010000016">
    <property type="protein sequence ID" value="GAA1225581.1"/>
    <property type="molecule type" value="Genomic_DNA"/>
</dbReference>
<feature type="domain" description="Putative endonuclease Z1" evidence="2">
    <location>
        <begin position="425"/>
        <end position="656"/>
    </location>
</feature>
<dbReference type="Pfam" id="PF10593">
    <property type="entry name" value="Z1"/>
    <property type="match status" value="1"/>
</dbReference>
<protein>
    <submittedName>
        <fullName evidence="3">Z1 domain-containing protein</fullName>
    </submittedName>
</protein>
<comment type="caution">
    <text evidence="3">The sequence shown here is derived from an EMBL/GenBank/DDBJ whole genome shotgun (WGS) entry which is preliminary data.</text>
</comment>
<evidence type="ECO:0000313" key="3">
    <source>
        <dbReference type="EMBL" id="GAA1225581.1"/>
    </source>
</evidence>
<organism evidence="3 4">
    <name type="scientific">Kitasatospora nipponensis</name>
    <dbReference type="NCBI Taxonomy" id="258049"/>
    <lineage>
        <taxon>Bacteria</taxon>
        <taxon>Bacillati</taxon>
        <taxon>Actinomycetota</taxon>
        <taxon>Actinomycetes</taxon>
        <taxon>Kitasatosporales</taxon>
        <taxon>Streptomycetaceae</taxon>
        <taxon>Kitasatospora</taxon>
    </lineage>
</organism>
<proteinExistence type="predicted"/>
<dbReference type="RefSeq" id="WP_344440442.1">
    <property type="nucleotide sequence ID" value="NZ_BAAALF010000016.1"/>
</dbReference>